<comment type="caution">
    <text evidence="2">The sequence shown here is derived from an EMBL/GenBank/DDBJ whole genome shotgun (WGS) entry which is preliminary data.</text>
</comment>
<evidence type="ECO:0000313" key="3">
    <source>
        <dbReference type="Proteomes" id="UP000287361"/>
    </source>
</evidence>
<feature type="region of interest" description="Disordered" evidence="1">
    <location>
        <begin position="98"/>
        <end position="129"/>
    </location>
</feature>
<dbReference type="AlphaFoldDB" id="A0A401LD56"/>
<feature type="compositionally biased region" description="Basic residues" evidence="1">
    <location>
        <begin position="100"/>
        <end position="109"/>
    </location>
</feature>
<feature type="compositionally biased region" description="Basic and acidic residues" evidence="1">
    <location>
        <begin position="36"/>
        <end position="48"/>
    </location>
</feature>
<accession>A0A401LD56</accession>
<organism evidence="2 3">
    <name type="scientific">Anaerotignum faecicola</name>
    <dbReference type="NCBI Taxonomy" id="2358141"/>
    <lineage>
        <taxon>Bacteria</taxon>
        <taxon>Bacillati</taxon>
        <taxon>Bacillota</taxon>
        <taxon>Clostridia</taxon>
        <taxon>Lachnospirales</taxon>
        <taxon>Anaerotignaceae</taxon>
        <taxon>Anaerotignum</taxon>
    </lineage>
</organism>
<gene>
    <name evidence="2" type="ORF">KGMB03357_11720</name>
</gene>
<sequence length="140" mass="16216">MTVTVQEMTNEILNCIKQYTEEASEKIAEVCKEESETLKENLKKDSPKGKRMGNKKYSRGWKIKKTSRSGYVQYEVYNTQGYLTHLLEKGHQNFVGTTKGRQKQVHTKGGRTPAYPHIKPNEEKAKENVERRIREVLQNG</sequence>
<dbReference type="EMBL" id="BHVZ01000002">
    <property type="protein sequence ID" value="GCB29511.1"/>
    <property type="molecule type" value="Genomic_DNA"/>
</dbReference>
<keyword evidence="3" id="KW-1185">Reference proteome</keyword>
<feature type="compositionally biased region" description="Basic and acidic residues" evidence="1">
    <location>
        <begin position="119"/>
        <end position="129"/>
    </location>
</feature>
<evidence type="ECO:0000256" key="1">
    <source>
        <dbReference type="SAM" id="MobiDB-lite"/>
    </source>
</evidence>
<evidence type="ECO:0008006" key="4">
    <source>
        <dbReference type="Google" id="ProtNLM"/>
    </source>
</evidence>
<dbReference type="OrthoDB" id="1696709at2"/>
<name>A0A401LD56_9FIRM</name>
<dbReference type="Proteomes" id="UP000287361">
    <property type="component" value="Unassembled WGS sequence"/>
</dbReference>
<evidence type="ECO:0000313" key="2">
    <source>
        <dbReference type="EMBL" id="GCB29511.1"/>
    </source>
</evidence>
<protein>
    <recommendedName>
        <fullName evidence="4">HK97 gp10 family phage protein</fullName>
    </recommendedName>
</protein>
<proteinExistence type="predicted"/>
<feature type="region of interest" description="Disordered" evidence="1">
    <location>
        <begin position="36"/>
        <end position="57"/>
    </location>
</feature>
<reference evidence="2 3" key="1">
    <citation type="submission" date="2018-10" db="EMBL/GenBank/DDBJ databases">
        <title>Draft Genome Sequence of Anaerotignum sp. KCTC 15736.</title>
        <authorList>
            <person name="Choi S.H."/>
            <person name="Kim J.S."/>
            <person name="Kang S.W."/>
            <person name="Lee J.S."/>
            <person name="Park S.H."/>
        </authorList>
    </citation>
    <scope>NUCLEOTIDE SEQUENCE [LARGE SCALE GENOMIC DNA]</scope>
    <source>
        <strain evidence="2 3">KCTC 15736</strain>
    </source>
</reference>